<dbReference type="Gene3D" id="1.10.340.70">
    <property type="match status" value="1"/>
</dbReference>
<dbReference type="InterPro" id="IPR043502">
    <property type="entry name" value="DNA/RNA_pol_sf"/>
</dbReference>
<protein>
    <recommendedName>
        <fullName evidence="11">Gypsy retrotransposon integrase-like protein 1</fullName>
        <ecNumber evidence="2">3.1.26.4</ecNumber>
    </recommendedName>
</protein>
<dbReference type="Bgee" id="ENSORLG00000028409">
    <property type="expression patterns" value="Expressed in blastula and 1 other cell type or tissue"/>
</dbReference>
<keyword evidence="7" id="KW-0064">Aspartyl protease</keyword>
<dbReference type="Gene3D" id="3.10.10.10">
    <property type="entry name" value="HIV Type 1 Reverse Transcriptase, subunit A, domain 1"/>
    <property type="match status" value="1"/>
</dbReference>
<dbReference type="InterPro" id="IPR012337">
    <property type="entry name" value="RNaseH-like_sf"/>
</dbReference>
<dbReference type="PROSITE" id="PS50158">
    <property type="entry name" value="ZF_CCHC"/>
    <property type="match status" value="1"/>
</dbReference>
<dbReference type="GO" id="GO:0006508">
    <property type="term" value="P:proteolysis"/>
    <property type="evidence" value="ECO:0007669"/>
    <property type="project" value="UniProtKB-KW"/>
</dbReference>
<dbReference type="Ensembl" id="ENSORLT00000040305.1">
    <property type="protein sequence ID" value="ENSORLP00000029137.1"/>
    <property type="gene ID" value="ENSORLG00000028409.1"/>
</dbReference>
<dbReference type="Gene3D" id="3.30.70.270">
    <property type="match status" value="2"/>
</dbReference>
<sequence length="1849" mass="207207">MTARGANAAAVGARPRTRNAATNVSMNPFLSEIAEEYRPQRNVNDLKYVNEGETNRCVTCMELTLAEGERAYSPIKQHVVAEELYPTPPISTNPFITPTNEQHHAAGECIAGFRPQKCNYEPRMSTPVKSPFADPSTPTAACWLANLHISPSNDCHAGNNSPVSIRPPSPGLPPFTTQENKLGPYNIYWSPKYLTGPSDDGAELHQNAHVKFQSPPQSFHSPAVGHDAALQGEGVGQFLQNERIPILQPDRFDGSRSWRDFLYHFESCAEANHWTEKTKVVQLRFCLLGAAGAIIHKNPRSASWSFQRIVEEIEAAYGPSSEHAAAIGIELRQRVRRPGEALHTLRDDIYEKVAIVYGDCTESEQERISVEIFTNALTDTDIIQKLLEDQPKTLAEAYQKAHRFETTRSAARAVTQLMRSGVGARGGTIHGARAAPLREYTSNQEDGKAQKVVPTPSGQAGRSVRRQAAESRRKKTREDELICHNCSGVGHFQKHCPSPRWPMPGPRKANLLPSTNGNNTVVIYAKSPEEEMCVQIMIHGVRMCALLDSGARRKVLPLHLFHLIPNGIQPPISPSTVHTLQGIGPEGLAVLGEVDLPVNVGCRVISVNFIIADTTESTEVILGHPFLLQTQACLDYGSKEITLFGEKVPPFKPDPQPATHLVRVARTTVLEAGCEYIVPGTSQAGFATSEDLMLSPAKAFVSKHHVMVARSVVQPSQSLCIPIRVFNPSTSPVTLKKGVVAGVLQPAQVVGKVELSRPKDQPSHDPGNSFSFSVPQHLTDLYEESCANLPEESRYRLAGLLRSYSDVFSAGSTDLGRTNVVQHDILTTPGSAVKQQPRRMSREKQEAADQQVQQSLEAGLARHSNSSWAAPIVMVKKKDQSPRLCVDYRPLNDRTIKDAYPLPRIQDTLDTLSTAKYFSTLDLTSGYWQVEMTPRARKAAAFCTRKGLFEWNVMPFGLCNAPATFQRLMDRVLAGLQWEACLVYLDDIIVLGCNSNQMMERLEQVFTRLRQANLKLKPSKCRLFQEQVAYLGHVVSAQGISTDPQKIQKVQDWPIPKNISEVRQFVGLASYYRRFVADFATIARPLHELTKKYARFDWTTECQEAFEELKERLTSAPILGYPLDSGELLLDTDASDWGVGAVLSQVQGGEERVLAYGSRRLTTTEQNYCTTRRELLAVVEFTSHFRQYLLGRSFVLRTDHSSLRWLTRLKEPEGQLARWLEKLAEYDFQVLHRPGKVHQNADALSRRPCRELCACKLPDPSTDSNTSQDKQVQCEFDDIVAETTISVVRPVGVAMIDQHDGNDAAVDPQRTLVGVDNTTSAPVPVFSGWTHEELQAAQKADSDMAPVFAFRQQGDDRPPWAEIASLSPATKAYWAQWKRLFFKNGVLMRKFYCKDGKMLFAQTLLPKTYRHTVMQHLHEGPIGGHFGAERTLGRLKTRYYWYNMRDDVTLFCQTCASCACRARPKKTPQAPMGSVRVGAPMERIAVDVMGPLNETDRHNRYILVVQDYFSKWVEAYPVPNEQATTVAEKIVSEWVCRYGAPYELHSDQGANFESAVFQGMCELLGINKTRTTPFRPQSDGQVERFNATLQKTLAATAERCHWDWDIMIPYALMPYRATKHSSTGLTPNMMLFGREITEPMDLVVGLPPENLTVDTAPEYVQRLRQRLELSHQLARSVLGRAVERAKRQYDKNICQVQYKIGDAVWYLLKGTKRVKNKVRKFLPSYEGPYFVVDHLDDLVYRIKKGPRSKAKIVHHDKLKLYHSRVPLDGSWVSRTQENCTQRKQKHQSLGEDYGPLTLWNESSDTEECVEGTLTDSEDAQTPCETMLASAGRPQRARRAPNMFGEWILS</sequence>
<evidence type="ECO:0000256" key="9">
    <source>
        <dbReference type="ARBA" id="ARBA00023125"/>
    </source>
</evidence>
<evidence type="ECO:0000256" key="6">
    <source>
        <dbReference type="ARBA" id="ARBA00022722"/>
    </source>
</evidence>
<dbReference type="InterPro" id="IPR021109">
    <property type="entry name" value="Peptidase_aspartic_dom_sf"/>
</dbReference>
<dbReference type="InterPro" id="IPR001878">
    <property type="entry name" value="Znf_CCHC"/>
</dbReference>
<dbReference type="Pfam" id="PF17921">
    <property type="entry name" value="Integrase_H2C2"/>
    <property type="match status" value="1"/>
</dbReference>
<organism evidence="17 18">
    <name type="scientific">Oryzias latipes</name>
    <name type="common">Japanese rice fish</name>
    <name type="synonym">Japanese killifish</name>
    <dbReference type="NCBI Taxonomy" id="8090"/>
    <lineage>
        <taxon>Eukaryota</taxon>
        <taxon>Metazoa</taxon>
        <taxon>Chordata</taxon>
        <taxon>Craniata</taxon>
        <taxon>Vertebrata</taxon>
        <taxon>Euteleostomi</taxon>
        <taxon>Actinopterygii</taxon>
        <taxon>Neopterygii</taxon>
        <taxon>Teleostei</taxon>
        <taxon>Neoteleostei</taxon>
        <taxon>Acanthomorphata</taxon>
        <taxon>Ovalentaria</taxon>
        <taxon>Atherinomorphae</taxon>
        <taxon>Beloniformes</taxon>
        <taxon>Adrianichthyidae</taxon>
        <taxon>Oryziinae</taxon>
        <taxon>Oryzias</taxon>
    </lineage>
</organism>
<feature type="domain" description="CCHC-type" evidence="14">
    <location>
        <begin position="483"/>
        <end position="498"/>
    </location>
</feature>
<evidence type="ECO:0000256" key="8">
    <source>
        <dbReference type="ARBA" id="ARBA00022759"/>
    </source>
</evidence>
<dbReference type="SUPFAM" id="SSF53098">
    <property type="entry name" value="Ribonuclease H-like"/>
    <property type="match status" value="1"/>
</dbReference>
<reference evidence="17 18" key="1">
    <citation type="journal article" date="2007" name="Nature">
        <title>The medaka draft genome and insights into vertebrate genome evolution.</title>
        <authorList>
            <person name="Kasahara M."/>
            <person name="Naruse K."/>
            <person name="Sasaki S."/>
            <person name="Nakatani Y."/>
            <person name="Qu W."/>
            <person name="Ahsan B."/>
            <person name="Yamada T."/>
            <person name="Nagayasu Y."/>
            <person name="Doi K."/>
            <person name="Kasai Y."/>
            <person name="Jindo T."/>
            <person name="Kobayashi D."/>
            <person name="Shimada A."/>
            <person name="Toyoda A."/>
            <person name="Kuroki Y."/>
            <person name="Fujiyama A."/>
            <person name="Sasaki T."/>
            <person name="Shimizu A."/>
            <person name="Asakawa S."/>
            <person name="Shimizu N."/>
            <person name="Hashimoto S."/>
            <person name="Yang J."/>
            <person name="Lee Y."/>
            <person name="Matsushima K."/>
            <person name="Sugano S."/>
            <person name="Sakaizumi M."/>
            <person name="Narita T."/>
            <person name="Ohishi K."/>
            <person name="Haga S."/>
            <person name="Ohta F."/>
            <person name="Nomoto H."/>
            <person name="Nogata K."/>
            <person name="Morishita T."/>
            <person name="Endo T."/>
            <person name="Shin-I T."/>
            <person name="Takeda H."/>
            <person name="Morishita S."/>
            <person name="Kohara Y."/>
        </authorList>
    </citation>
    <scope>NUCLEOTIDE SEQUENCE [LARGE SCALE GENOMIC DNA]</scope>
    <source>
        <strain evidence="17 18">Hd-rR</strain>
    </source>
</reference>
<keyword evidence="12" id="KW-0862">Zinc</keyword>
<keyword evidence="12" id="KW-0863">Zinc-finger</keyword>
<dbReference type="GO" id="GO:0004523">
    <property type="term" value="F:RNA-DNA hybrid ribonuclease activity"/>
    <property type="evidence" value="ECO:0007669"/>
    <property type="project" value="UniProtKB-EC"/>
</dbReference>
<keyword evidence="3" id="KW-0645">Protease</keyword>
<proteinExistence type="inferred from homology"/>
<reference evidence="17" key="3">
    <citation type="submission" date="2025-09" db="UniProtKB">
        <authorList>
            <consortium name="Ensembl"/>
        </authorList>
    </citation>
    <scope>IDENTIFICATION</scope>
    <source>
        <strain evidence="17">Hd-rR</strain>
    </source>
</reference>
<keyword evidence="5" id="KW-0548">Nucleotidyltransferase</keyword>
<evidence type="ECO:0000256" key="1">
    <source>
        <dbReference type="ARBA" id="ARBA00010879"/>
    </source>
</evidence>
<evidence type="ECO:0000259" key="16">
    <source>
        <dbReference type="PROSITE" id="PS50994"/>
    </source>
</evidence>
<keyword evidence="10" id="KW-0511">Multifunctional enzyme</keyword>
<dbReference type="Gene3D" id="3.30.420.10">
    <property type="entry name" value="Ribonuclease H-like superfamily/Ribonuclease H"/>
    <property type="match status" value="1"/>
</dbReference>
<feature type="compositionally biased region" description="Basic and acidic residues" evidence="13">
    <location>
        <begin position="467"/>
        <end position="477"/>
    </location>
</feature>
<dbReference type="InParanoid" id="A0A3B3HBB2"/>
<keyword evidence="8" id="KW-0378">Hydrolase</keyword>
<evidence type="ECO:0000256" key="10">
    <source>
        <dbReference type="ARBA" id="ARBA00023268"/>
    </source>
</evidence>
<dbReference type="Pfam" id="PF00078">
    <property type="entry name" value="RVT_1"/>
    <property type="match status" value="1"/>
</dbReference>
<dbReference type="GO" id="GO:0016779">
    <property type="term" value="F:nucleotidyltransferase activity"/>
    <property type="evidence" value="ECO:0007669"/>
    <property type="project" value="UniProtKB-KW"/>
</dbReference>
<evidence type="ECO:0000313" key="17">
    <source>
        <dbReference type="Ensembl" id="ENSORLP00000029137.1"/>
    </source>
</evidence>
<dbReference type="InterPro" id="IPR041588">
    <property type="entry name" value="Integrase_H2C2"/>
</dbReference>
<dbReference type="Pfam" id="PF22938">
    <property type="entry name" value="Integrase_p58_C"/>
    <property type="match status" value="1"/>
</dbReference>
<dbReference type="GeneTree" id="ENSGT01100000263500"/>
<keyword evidence="4" id="KW-0808">Transferase</keyword>
<dbReference type="GO" id="GO:0003677">
    <property type="term" value="F:DNA binding"/>
    <property type="evidence" value="ECO:0007669"/>
    <property type="project" value="UniProtKB-KW"/>
</dbReference>
<evidence type="ECO:0000259" key="14">
    <source>
        <dbReference type="PROSITE" id="PS50158"/>
    </source>
</evidence>
<dbReference type="InterPro" id="IPR001584">
    <property type="entry name" value="Integrase_cat-core"/>
</dbReference>
<dbReference type="EC" id="3.1.26.4" evidence="2"/>
<dbReference type="InterPro" id="IPR000477">
    <property type="entry name" value="RT_dom"/>
</dbReference>
<comment type="similarity">
    <text evidence="1">Belongs to the beta type-B retroviral polymerase family. HERV class-II K(HML-2) pol subfamily.</text>
</comment>
<keyword evidence="9" id="KW-0238">DNA-binding</keyword>
<dbReference type="Pfam" id="PF00665">
    <property type="entry name" value="rve"/>
    <property type="match status" value="1"/>
</dbReference>
<dbReference type="GO" id="GO:0008270">
    <property type="term" value="F:zinc ion binding"/>
    <property type="evidence" value="ECO:0007669"/>
    <property type="project" value="UniProtKB-KW"/>
</dbReference>
<name>A0A3B3HBB2_ORYLA</name>
<dbReference type="Pfam" id="PF17919">
    <property type="entry name" value="RT_RNaseH_2"/>
    <property type="match status" value="1"/>
</dbReference>
<dbReference type="PANTHER" id="PTHR37984:SF5">
    <property type="entry name" value="PROTEIN NYNRIN-LIKE"/>
    <property type="match status" value="1"/>
</dbReference>
<dbReference type="InterPro" id="IPR041577">
    <property type="entry name" value="RT_RNaseH_2"/>
</dbReference>
<keyword evidence="6" id="KW-0540">Nuclease</keyword>
<dbReference type="PROSITE" id="PS50878">
    <property type="entry name" value="RT_POL"/>
    <property type="match status" value="1"/>
</dbReference>
<dbReference type="CDD" id="cd09274">
    <property type="entry name" value="RNase_HI_RT_Ty3"/>
    <property type="match status" value="1"/>
</dbReference>
<reference evidence="17" key="2">
    <citation type="submission" date="2025-08" db="UniProtKB">
        <authorList>
            <consortium name="Ensembl"/>
        </authorList>
    </citation>
    <scope>IDENTIFICATION</scope>
    <source>
        <strain evidence="17">Hd-rR</strain>
    </source>
</reference>
<dbReference type="InterPro" id="IPR054465">
    <property type="entry name" value="Integrase_p58-like_C"/>
</dbReference>
<dbReference type="FunFam" id="1.10.340.70:FF:000001">
    <property type="entry name" value="Retrovirus-related Pol polyprotein from transposon gypsy-like Protein"/>
    <property type="match status" value="1"/>
</dbReference>
<dbReference type="PANTHER" id="PTHR37984">
    <property type="entry name" value="PROTEIN CBG26694"/>
    <property type="match status" value="1"/>
</dbReference>
<evidence type="ECO:0000256" key="2">
    <source>
        <dbReference type="ARBA" id="ARBA00012180"/>
    </source>
</evidence>
<dbReference type="InterPro" id="IPR036397">
    <property type="entry name" value="RNaseH_sf"/>
</dbReference>
<dbReference type="Gene3D" id="3.10.20.370">
    <property type="match status" value="1"/>
</dbReference>
<evidence type="ECO:0000259" key="15">
    <source>
        <dbReference type="PROSITE" id="PS50878"/>
    </source>
</evidence>
<keyword evidence="8" id="KW-0255">Endonuclease</keyword>
<dbReference type="InterPro" id="IPR036875">
    <property type="entry name" value="Znf_CCHC_sf"/>
</dbReference>
<dbReference type="CDD" id="cd00303">
    <property type="entry name" value="retropepsin_like"/>
    <property type="match status" value="1"/>
</dbReference>
<dbReference type="InterPro" id="IPR050951">
    <property type="entry name" value="Retrovirus_Pol_polyprotein"/>
</dbReference>
<evidence type="ECO:0000256" key="4">
    <source>
        <dbReference type="ARBA" id="ARBA00022679"/>
    </source>
</evidence>
<feature type="region of interest" description="Disordered" evidence="13">
    <location>
        <begin position="830"/>
        <end position="849"/>
    </location>
</feature>
<keyword evidence="12" id="KW-0479">Metal-binding</keyword>
<evidence type="ECO:0000256" key="3">
    <source>
        <dbReference type="ARBA" id="ARBA00022670"/>
    </source>
</evidence>
<feature type="region of interest" description="Disordered" evidence="13">
    <location>
        <begin position="439"/>
        <end position="477"/>
    </location>
</feature>
<dbReference type="PROSITE" id="PS50994">
    <property type="entry name" value="INTEGRASE"/>
    <property type="match status" value="1"/>
</dbReference>
<dbReference type="FunFam" id="3.10.20.370:FF:000001">
    <property type="entry name" value="Retrovirus-related Pol polyprotein from transposon 17.6-like protein"/>
    <property type="match status" value="1"/>
</dbReference>
<dbReference type="Gene3D" id="2.40.70.10">
    <property type="entry name" value="Acid Proteases"/>
    <property type="match status" value="1"/>
</dbReference>
<dbReference type="SUPFAM" id="SSF57756">
    <property type="entry name" value="Retrovirus zinc finger-like domains"/>
    <property type="match status" value="1"/>
</dbReference>
<dbReference type="GO" id="GO:0004190">
    <property type="term" value="F:aspartic-type endopeptidase activity"/>
    <property type="evidence" value="ECO:0007669"/>
    <property type="project" value="UniProtKB-KW"/>
</dbReference>
<dbReference type="Proteomes" id="UP000001038">
    <property type="component" value="Chromosome 1"/>
</dbReference>
<evidence type="ECO:0000313" key="18">
    <source>
        <dbReference type="Proteomes" id="UP000001038"/>
    </source>
</evidence>
<dbReference type="GO" id="GO:0015074">
    <property type="term" value="P:DNA integration"/>
    <property type="evidence" value="ECO:0007669"/>
    <property type="project" value="InterPro"/>
</dbReference>
<accession>A0A3B3HBB2</accession>
<evidence type="ECO:0000256" key="13">
    <source>
        <dbReference type="SAM" id="MobiDB-lite"/>
    </source>
</evidence>
<feature type="domain" description="Integrase catalytic" evidence="16">
    <location>
        <begin position="1476"/>
        <end position="1635"/>
    </location>
</feature>
<dbReference type="FunFam" id="3.30.420.10:FF:000032">
    <property type="entry name" value="Retrovirus-related Pol polyprotein from transposon 297-like Protein"/>
    <property type="match status" value="1"/>
</dbReference>
<evidence type="ECO:0000256" key="7">
    <source>
        <dbReference type="ARBA" id="ARBA00022750"/>
    </source>
</evidence>
<keyword evidence="18" id="KW-1185">Reference proteome</keyword>
<evidence type="ECO:0000256" key="11">
    <source>
        <dbReference type="ARBA" id="ARBA00039658"/>
    </source>
</evidence>
<dbReference type="InterPro" id="IPR043128">
    <property type="entry name" value="Rev_trsase/Diguanyl_cyclase"/>
</dbReference>
<evidence type="ECO:0000256" key="12">
    <source>
        <dbReference type="PROSITE-ProRule" id="PRU00047"/>
    </source>
</evidence>
<dbReference type="FunFam" id="3.30.70.270:FF:000045">
    <property type="entry name" value="Transposon Tf2-7 polyprotein"/>
    <property type="match status" value="1"/>
</dbReference>
<dbReference type="SUPFAM" id="SSF56672">
    <property type="entry name" value="DNA/RNA polymerases"/>
    <property type="match status" value="1"/>
</dbReference>
<dbReference type="SUPFAM" id="SSF50630">
    <property type="entry name" value="Acid proteases"/>
    <property type="match status" value="1"/>
</dbReference>
<feature type="domain" description="Reverse transcriptase" evidence="15">
    <location>
        <begin position="856"/>
        <end position="1035"/>
    </location>
</feature>
<dbReference type="CDD" id="cd01647">
    <property type="entry name" value="RT_LTR"/>
    <property type="match status" value="1"/>
</dbReference>
<evidence type="ECO:0000256" key="5">
    <source>
        <dbReference type="ARBA" id="ARBA00022695"/>
    </source>
</evidence>